<dbReference type="PANTHER" id="PTHR35812:SF1">
    <property type="entry name" value="LIPOPROTEIN"/>
    <property type="match status" value="1"/>
</dbReference>
<reference evidence="3" key="1">
    <citation type="journal article" date="2011" name="Environ. Microbiol.">
        <title>Genomic insights into the metabolic potential of the polycyclic aromatic hydrocarbon degrading sulfate-reducing Deltaproteobacterium N47.</title>
        <authorList>
            <person name="Bergmann F."/>
            <person name="Selesi D."/>
            <person name="Weinmaier T."/>
            <person name="Tischler P."/>
            <person name="Rattei T."/>
            <person name="Meckenstock R.U."/>
        </authorList>
    </citation>
    <scope>NUCLEOTIDE SEQUENCE</scope>
</reference>
<accession>E1YI26</accession>
<proteinExistence type="predicted"/>
<dbReference type="PANTHER" id="PTHR35812">
    <property type="entry name" value="LIPOPROTEIN"/>
    <property type="match status" value="1"/>
</dbReference>
<protein>
    <recommendedName>
        <fullName evidence="2">Lcl C-terminal domain-containing protein</fullName>
    </recommendedName>
</protein>
<dbReference type="AlphaFoldDB" id="E1YI26"/>
<evidence type="ECO:0000256" key="1">
    <source>
        <dbReference type="SAM" id="MobiDB-lite"/>
    </source>
</evidence>
<gene>
    <name evidence="3" type="ORF">N47_D31040</name>
</gene>
<evidence type="ECO:0000313" key="3">
    <source>
        <dbReference type="EMBL" id="CBX30295.1"/>
    </source>
</evidence>
<name>E1YI26_9BACT</name>
<feature type="region of interest" description="Disordered" evidence="1">
    <location>
        <begin position="1"/>
        <end position="24"/>
    </location>
</feature>
<organism evidence="3">
    <name type="scientific">uncultured Desulfobacterium sp</name>
    <dbReference type="NCBI Taxonomy" id="201089"/>
    <lineage>
        <taxon>Bacteria</taxon>
        <taxon>Pseudomonadati</taxon>
        <taxon>Thermodesulfobacteriota</taxon>
        <taxon>Desulfobacteria</taxon>
        <taxon>Desulfobacterales</taxon>
        <taxon>Desulfobacteriaceae</taxon>
        <taxon>Desulfobacterium</taxon>
        <taxon>environmental samples</taxon>
    </lineage>
</organism>
<evidence type="ECO:0000259" key="2">
    <source>
        <dbReference type="Pfam" id="PF07603"/>
    </source>
</evidence>
<sequence length="180" mass="20409">MVETTNKIPDTGQTTSYTNTFGEDSDYNINPQSYTKLDANGNALPDSASQWVMVKDNVTGLIWENKTDDGGIHDKDNYYTWYDAQSVFITQLNNSNFGGHLDWRLPTAMELSMLVHADKPYPGPTINTTYFQNTMSSFCWSSATYASYPDGAWLVDFYRGYVHYDNKSYSCYVRAVRGGQ</sequence>
<dbReference type="Pfam" id="PF07603">
    <property type="entry name" value="Lcl_C"/>
    <property type="match status" value="1"/>
</dbReference>
<dbReference type="EMBL" id="FR695874">
    <property type="protein sequence ID" value="CBX30295.1"/>
    <property type="molecule type" value="Genomic_DNA"/>
</dbReference>
<dbReference type="InterPro" id="IPR011460">
    <property type="entry name" value="Lcl_C"/>
</dbReference>
<feature type="domain" description="Lcl C-terminal" evidence="2">
    <location>
        <begin position="53"/>
        <end position="177"/>
    </location>
</feature>